<evidence type="ECO:0000313" key="2">
    <source>
        <dbReference type="Proteomes" id="UP000011082"/>
    </source>
</evidence>
<evidence type="ECO:0008006" key="3">
    <source>
        <dbReference type="Google" id="ProtNLM"/>
    </source>
</evidence>
<sequence length="367" mass="41830">MKKEVFRLFTIENGIMLSAPVLEYISNNFKDIDSIHALLKSFQARFNTASLSLDQVKELSMQPNNKSGKERAFNNLELKTFKYCSVDFYKCFQDLSLRLRVNAISLSLLQEGVEKVIFGIFSRSRNGKYLIEDDYDVIEVDLSDVQSDGFLFENMFVGLKGIKSGDFKVKELILPKYPVHIPSNNLELIKNAKICVFGCFDGEFEFVKTVLSIETPDFCIVSVKNSINGSAFEELCSNVIICPSRFDAEYIPFNLNNISNPFLINIFNNLIGFIDYNLFEHRKNGMVFNNNHIESFLKSILSQGSICPFAGSDFSVPYFPSIMIISQDFHPLVLDVEGIKFISLPPVKEKCYAVLDFNNDLFEVKCF</sequence>
<proteinExistence type="predicted"/>
<dbReference type="Proteomes" id="UP000011082">
    <property type="component" value="Unassembled WGS sequence"/>
</dbReference>
<name>L2GMZ5_VITCO</name>
<dbReference type="AlphaFoldDB" id="L2GMZ5"/>
<accession>L2GMZ5</accession>
<protein>
    <recommendedName>
        <fullName evidence="3">DNA polymerase alpha/delta/epsilon subunit B domain-containing protein</fullName>
    </recommendedName>
</protein>
<dbReference type="HOGENOM" id="CLU_687157_0_0_1"/>
<dbReference type="RefSeq" id="XP_007604119.1">
    <property type="nucleotide sequence ID" value="XM_007604057.1"/>
</dbReference>
<dbReference type="GeneID" id="19881384"/>
<dbReference type="EMBL" id="JH370133">
    <property type="protein sequence ID" value="ELA42268.1"/>
    <property type="molecule type" value="Genomic_DNA"/>
</dbReference>
<dbReference type="InParanoid" id="L2GMZ5"/>
<gene>
    <name evidence="1" type="ORF">VICG_00667</name>
</gene>
<evidence type="ECO:0000313" key="1">
    <source>
        <dbReference type="EMBL" id="ELA42268.1"/>
    </source>
</evidence>
<keyword evidence="2" id="KW-1185">Reference proteome</keyword>
<reference evidence="2" key="1">
    <citation type="submission" date="2011-05" db="EMBL/GenBank/DDBJ databases">
        <title>The genome sequence of Vittaforma corneae strain ATCC 50505.</title>
        <authorList>
            <consortium name="The Broad Institute Genome Sequencing Platform"/>
            <person name="Cuomo C."/>
            <person name="Didier E."/>
            <person name="Bowers L."/>
            <person name="Young S.K."/>
            <person name="Zeng Q."/>
            <person name="Gargeya S."/>
            <person name="Fitzgerald M."/>
            <person name="Haas B."/>
            <person name="Abouelleil A."/>
            <person name="Alvarado L."/>
            <person name="Arachchi H.M."/>
            <person name="Berlin A."/>
            <person name="Chapman S.B."/>
            <person name="Gearin G."/>
            <person name="Goldberg J."/>
            <person name="Griggs A."/>
            <person name="Gujja S."/>
            <person name="Hansen M."/>
            <person name="Heiman D."/>
            <person name="Howarth C."/>
            <person name="Larimer J."/>
            <person name="Lui A."/>
            <person name="MacDonald P.J.P."/>
            <person name="McCowen C."/>
            <person name="Montmayeur A."/>
            <person name="Murphy C."/>
            <person name="Neiman D."/>
            <person name="Pearson M."/>
            <person name="Priest M."/>
            <person name="Roberts A."/>
            <person name="Saif S."/>
            <person name="Shea T."/>
            <person name="Sisk P."/>
            <person name="Stolte C."/>
            <person name="Sykes S."/>
            <person name="Wortman J."/>
            <person name="Nusbaum C."/>
            <person name="Birren B."/>
        </authorList>
    </citation>
    <scope>NUCLEOTIDE SEQUENCE [LARGE SCALE GENOMIC DNA]</scope>
    <source>
        <strain evidence="2">ATCC 50505</strain>
    </source>
</reference>
<dbReference type="STRING" id="993615.L2GMZ5"/>
<dbReference type="OrthoDB" id="2196015at2759"/>
<organism evidence="1 2">
    <name type="scientific">Vittaforma corneae (strain ATCC 50505)</name>
    <name type="common">Microsporidian parasite</name>
    <name type="synonym">Nosema corneum</name>
    <dbReference type="NCBI Taxonomy" id="993615"/>
    <lineage>
        <taxon>Eukaryota</taxon>
        <taxon>Fungi</taxon>
        <taxon>Fungi incertae sedis</taxon>
        <taxon>Microsporidia</taxon>
        <taxon>Nosematidae</taxon>
        <taxon>Vittaforma</taxon>
    </lineage>
</organism>
<dbReference type="VEuPathDB" id="MicrosporidiaDB:VICG_00667"/>
<dbReference type="OMA" id="EYLRHFH"/>